<keyword evidence="6" id="KW-0378">Hydrolase</keyword>
<dbReference type="InterPro" id="IPR052021">
    <property type="entry name" value="Type-I_RS_S_subunit"/>
</dbReference>
<dbReference type="PANTHER" id="PTHR30408:SF12">
    <property type="entry name" value="TYPE I RESTRICTION ENZYME MJAVIII SPECIFICITY SUBUNIT"/>
    <property type="match status" value="1"/>
</dbReference>
<keyword evidence="3" id="KW-0238">DNA-binding</keyword>
<dbReference type="Pfam" id="PF01420">
    <property type="entry name" value="Methylase_S"/>
    <property type="match status" value="2"/>
</dbReference>
<evidence type="ECO:0000256" key="4">
    <source>
        <dbReference type="SAM" id="Coils"/>
    </source>
</evidence>
<keyword evidence="6" id="KW-0255">Endonuclease</keyword>
<protein>
    <submittedName>
        <fullName evidence="6">Restriction endonuclease subunit S</fullName>
    </submittedName>
</protein>
<keyword evidence="7" id="KW-1185">Reference proteome</keyword>
<dbReference type="SUPFAM" id="SSF116734">
    <property type="entry name" value="DNA methylase specificity domain"/>
    <property type="match status" value="2"/>
</dbReference>
<feature type="domain" description="Type I restriction modification DNA specificity" evidence="5">
    <location>
        <begin position="3"/>
        <end position="179"/>
    </location>
</feature>
<evidence type="ECO:0000256" key="1">
    <source>
        <dbReference type="ARBA" id="ARBA00010923"/>
    </source>
</evidence>
<comment type="similarity">
    <text evidence="1">Belongs to the type-I restriction system S methylase family.</text>
</comment>
<evidence type="ECO:0000256" key="2">
    <source>
        <dbReference type="ARBA" id="ARBA00022747"/>
    </source>
</evidence>
<name>A0A8I1ACT4_THEIN</name>
<dbReference type="RefSeq" id="WP_181732172.1">
    <property type="nucleotide sequence ID" value="NZ_JACETT010000011.1"/>
</dbReference>
<dbReference type="EMBL" id="JAECVW010000004">
    <property type="protein sequence ID" value="MBH8595526.1"/>
    <property type="molecule type" value="Genomic_DNA"/>
</dbReference>
<dbReference type="Proteomes" id="UP000633619">
    <property type="component" value="Unassembled WGS sequence"/>
</dbReference>
<keyword evidence="4" id="KW-0175">Coiled coil</keyword>
<dbReference type="AlphaFoldDB" id="A0A8I1ACT4"/>
<accession>A0A8I1ACT4</accession>
<gene>
    <name evidence="6" type="ORF">I8U20_09290</name>
</gene>
<organism evidence="6 7">
    <name type="scientific">Thermoactinomyces intermedius</name>
    <dbReference type="NCBI Taxonomy" id="2024"/>
    <lineage>
        <taxon>Bacteria</taxon>
        <taxon>Bacillati</taxon>
        <taxon>Bacillota</taxon>
        <taxon>Bacilli</taxon>
        <taxon>Bacillales</taxon>
        <taxon>Thermoactinomycetaceae</taxon>
        <taxon>Thermoactinomyces</taxon>
    </lineage>
</organism>
<dbReference type="InterPro" id="IPR044946">
    <property type="entry name" value="Restrct_endonuc_typeI_TRD_sf"/>
</dbReference>
<feature type="coiled-coil region" evidence="4">
    <location>
        <begin position="373"/>
        <end position="400"/>
    </location>
</feature>
<keyword evidence="6" id="KW-0540">Nuclease</keyword>
<dbReference type="GO" id="GO:0009307">
    <property type="term" value="P:DNA restriction-modification system"/>
    <property type="evidence" value="ECO:0007669"/>
    <property type="project" value="UniProtKB-KW"/>
</dbReference>
<evidence type="ECO:0000313" key="7">
    <source>
        <dbReference type="Proteomes" id="UP000633619"/>
    </source>
</evidence>
<reference evidence="6 7" key="1">
    <citation type="submission" date="2020-12" db="EMBL/GenBank/DDBJ databases">
        <title>WGS of Thermoactinomyces spp.</title>
        <authorList>
            <person name="Cheng K."/>
        </authorList>
    </citation>
    <scope>NUCLEOTIDE SEQUENCE [LARGE SCALE GENOMIC DNA]</scope>
    <source>
        <strain evidence="7">CICC 10671\DSM 43846</strain>
    </source>
</reference>
<dbReference type="Gene3D" id="3.90.220.20">
    <property type="entry name" value="DNA methylase specificity domains"/>
    <property type="match status" value="2"/>
</dbReference>
<evidence type="ECO:0000256" key="3">
    <source>
        <dbReference type="ARBA" id="ARBA00023125"/>
    </source>
</evidence>
<evidence type="ECO:0000259" key="5">
    <source>
        <dbReference type="Pfam" id="PF01420"/>
    </source>
</evidence>
<dbReference type="Gene3D" id="1.10.287.1120">
    <property type="entry name" value="Bipartite methylase S protein"/>
    <property type="match status" value="1"/>
</dbReference>
<dbReference type="GO" id="GO:0004519">
    <property type="term" value="F:endonuclease activity"/>
    <property type="evidence" value="ECO:0007669"/>
    <property type="project" value="UniProtKB-KW"/>
</dbReference>
<dbReference type="InterPro" id="IPR000055">
    <property type="entry name" value="Restrct_endonuc_typeI_TRD"/>
</dbReference>
<dbReference type="CDD" id="cd17250">
    <property type="entry name" value="RMtype1_S_Eco4255II_TRD2-CR2_like"/>
    <property type="match status" value="1"/>
</dbReference>
<keyword evidence="2" id="KW-0680">Restriction system</keyword>
<comment type="caution">
    <text evidence="6">The sequence shown here is derived from an EMBL/GenBank/DDBJ whole genome shotgun (WGS) entry which is preliminary data.</text>
</comment>
<feature type="domain" description="Type I restriction modification DNA specificity" evidence="5">
    <location>
        <begin position="210"/>
        <end position="391"/>
    </location>
</feature>
<dbReference type="GO" id="GO:0003677">
    <property type="term" value="F:DNA binding"/>
    <property type="evidence" value="ECO:0007669"/>
    <property type="project" value="UniProtKB-KW"/>
</dbReference>
<sequence length="417" mass="47701">MMIEWKSFLLGDVIEYANGSSFPNRFQGLKQKKYDFYKVSDMNNPKNFMYMVEAENTVDDEIVEKLKAKVHPKDTVIFPKVGAALLTNKRRILSKPSLFDNNIMGIKPKKELLPLYLYYFMLTIDFAKYVQSGAVPSINKTIIDNIPINLPSLPEQRKIAAILSSVDEAIEKTETIIEQTEKVKKGLMQQLLTKGIGHTKFKKTEIGEIPEKWEVKKIGEIASVEYGISESVSSNTDPSIGIPILTGANITLDGTLDLSKLVYIEKKQQERFQLKKGDLLFNWRSGSQHHVGKTAIFNLDGDYTYASFILRIRLNEDSHNEFYYYLLNYLKSIDYFIKNTSMQVNFKLNASSFKELLVVKPTLEEQIRISKIISSVDKKIQKEKNRLNQLQTIKQGLMQVLLTGKVRVKVDDEVVSS</sequence>
<proteinExistence type="inferred from homology"/>
<dbReference type="PANTHER" id="PTHR30408">
    <property type="entry name" value="TYPE-1 RESTRICTION ENZYME ECOKI SPECIFICITY PROTEIN"/>
    <property type="match status" value="1"/>
</dbReference>
<dbReference type="CDD" id="cd17517">
    <property type="entry name" value="RMtype1_S_EcoKI_StySPI-TRD2-CR2_like"/>
    <property type="match status" value="1"/>
</dbReference>
<evidence type="ECO:0000313" key="6">
    <source>
        <dbReference type="EMBL" id="MBH8595526.1"/>
    </source>
</evidence>